<name>A0A427ATS4_ENSVE</name>
<evidence type="ECO:0000313" key="3">
    <source>
        <dbReference type="Proteomes" id="UP000287651"/>
    </source>
</evidence>
<gene>
    <name evidence="2" type="ORF">B296_00025182</name>
</gene>
<organism evidence="2 3">
    <name type="scientific">Ensete ventricosum</name>
    <name type="common">Abyssinian banana</name>
    <name type="synonym">Musa ensete</name>
    <dbReference type="NCBI Taxonomy" id="4639"/>
    <lineage>
        <taxon>Eukaryota</taxon>
        <taxon>Viridiplantae</taxon>
        <taxon>Streptophyta</taxon>
        <taxon>Embryophyta</taxon>
        <taxon>Tracheophyta</taxon>
        <taxon>Spermatophyta</taxon>
        <taxon>Magnoliopsida</taxon>
        <taxon>Liliopsida</taxon>
        <taxon>Zingiberales</taxon>
        <taxon>Musaceae</taxon>
        <taxon>Ensete</taxon>
    </lineage>
</organism>
<dbReference type="AlphaFoldDB" id="A0A427ATS4"/>
<accession>A0A427ATS4</accession>
<proteinExistence type="predicted"/>
<reference evidence="2 3" key="1">
    <citation type="journal article" date="2014" name="Agronomy (Basel)">
        <title>A Draft Genome Sequence for Ensete ventricosum, the Drought-Tolerant Tree Against Hunger.</title>
        <authorList>
            <person name="Harrison J."/>
            <person name="Moore K.A."/>
            <person name="Paszkiewicz K."/>
            <person name="Jones T."/>
            <person name="Grant M."/>
            <person name="Ambacheew D."/>
            <person name="Muzemil S."/>
            <person name="Studholme D.J."/>
        </authorList>
    </citation>
    <scope>NUCLEOTIDE SEQUENCE [LARGE SCALE GENOMIC DNA]</scope>
</reference>
<dbReference type="InterPro" id="IPR052812">
    <property type="entry name" value="Plant_DnaJ_domain"/>
</dbReference>
<protein>
    <submittedName>
        <fullName evidence="2">Uncharacterized protein</fullName>
    </submittedName>
</protein>
<feature type="compositionally biased region" description="Low complexity" evidence="1">
    <location>
        <begin position="136"/>
        <end position="152"/>
    </location>
</feature>
<feature type="region of interest" description="Disordered" evidence="1">
    <location>
        <begin position="136"/>
        <end position="180"/>
    </location>
</feature>
<feature type="compositionally biased region" description="Basic and acidic residues" evidence="1">
    <location>
        <begin position="153"/>
        <end position="171"/>
    </location>
</feature>
<comment type="caution">
    <text evidence="2">The sequence shown here is derived from an EMBL/GenBank/DDBJ whole genome shotgun (WGS) entry which is preliminary data.</text>
</comment>
<dbReference type="EMBL" id="AMZH03001372">
    <property type="protein sequence ID" value="RRT79527.1"/>
    <property type="molecule type" value="Genomic_DNA"/>
</dbReference>
<sequence>MLLYFEKEENGGLSLALQGLSYRTGRYILIQQGIGIRITLYWIAIAKDPDAKFFKKLDGFQACEVNELKAGTHVFAVYDLQVLARFTEMTNKYAQEMQAVSSRLDTAEPTAKPHFIDGLLKERNTIHASYTTISPLKRNSSSSKISSPFNGSKSDEESPTIEKKPKDEKKSRDRTRRKKWFKIHLKVDKRKAC</sequence>
<dbReference type="PANTHER" id="PTHR44272:SF2">
    <property type="entry name" value="CHAPERONE PROTEIN DNAJ 16"/>
    <property type="match status" value="1"/>
</dbReference>
<dbReference type="PANTHER" id="PTHR44272">
    <property type="entry name" value="DNAJ DOMAIN (PROKARYOTIC HEAT SHOCK PROTEIN)"/>
    <property type="match status" value="1"/>
</dbReference>
<evidence type="ECO:0000313" key="2">
    <source>
        <dbReference type="EMBL" id="RRT79527.1"/>
    </source>
</evidence>
<dbReference type="Proteomes" id="UP000287651">
    <property type="component" value="Unassembled WGS sequence"/>
</dbReference>
<evidence type="ECO:0000256" key="1">
    <source>
        <dbReference type="SAM" id="MobiDB-lite"/>
    </source>
</evidence>